<dbReference type="Proteomes" id="UP000595460">
    <property type="component" value="Chromosome"/>
</dbReference>
<proteinExistence type="predicted"/>
<sequence>MTDHLRFSGAAGAAQRAALEAIILAEPTLVRLLTTIRDLELPDAWLVSGAIYNCVWNSLTERPALHGVNDIDVIYFDPDLSWEAEDRIIKTLHEALGTMPVPVQARNQARVHLWFEQKFGFPFAPLASARESLLRYASKTHAVAARLERDDTMTIDAPFGLEDLFAFRVTPNPVADNRQTHEIKGARIKSVWPEVTIVPW</sequence>
<gene>
    <name evidence="1" type="ORF">JI749_04900</name>
</gene>
<dbReference type="Pfam" id="PF06042">
    <property type="entry name" value="NTP_transf_6"/>
    <property type="match status" value="1"/>
</dbReference>
<accession>A0ABX7BZL9</accession>
<organism evidence="1 2">
    <name type="scientific">Devosia oryziradicis</name>
    <dbReference type="NCBI Taxonomy" id="2801335"/>
    <lineage>
        <taxon>Bacteria</taxon>
        <taxon>Pseudomonadati</taxon>
        <taxon>Pseudomonadota</taxon>
        <taxon>Alphaproteobacteria</taxon>
        <taxon>Hyphomicrobiales</taxon>
        <taxon>Devosiaceae</taxon>
        <taxon>Devosia</taxon>
    </lineage>
</organism>
<evidence type="ECO:0000313" key="1">
    <source>
        <dbReference type="EMBL" id="QQR36962.1"/>
    </source>
</evidence>
<name>A0ABX7BZL9_9HYPH</name>
<protein>
    <submittedName>
        <fullName evidence="1">Nucleotidyltransferase family protein</fullName>
    </submittedName>
</protein>
<evidence type="ECO:0000313" key="2">
    <source>
        <dbReference type="Proteomes" id="UP000595460"/>
    </source>
</evidence>
<reference evidence="1 2" key="1">
    <citation type="submission" date="2021-01" db="EMBL/GenBank/DDBJ databases">
        <title>Genome seq and assembly of Devosia sp. G19.</title>
        <authorList>
            <person name="Chhetri G."/>
        </authorList>
    </citation>
    <scope>NUCLEOTIDE SEQUENCE [LARGE SCALE GENOMIC DNA]</scope>
    <source>
        <strain evidence="1 2">G19</strain>
    </source>
</reference>
<keyword evidence="2" id="KW-1185">Reference proteome</keyword>
<dbReference type="PANTHER" id="PTHR39166">
    <property type="entry name" value="BLL1166 PROTEIN"/>
    <property type="match status" value="1"/>
</dbReference>
<dbReference type="InterPro" id="IPR009267">
    <property type="entry name" value="NTP_transf_6"/>
</dbReference>
<dbReference type="PANTHER" id="PTHR39166:SF1">
    <property type="entry name" value="BLL1166 PROTEIN"/>
    <property type="match status" value="1"/>
</dbReference>
<dbReference type="EMBL" id="CP068047">
    <property type="protein sequence ID" value="QQR36962.1"/>
    <property type="molecule type" value="Genomic_DNA"/>
</dbReference>
<dbReference type="RefSeq" id="WP_201660034.1">
    <property type="nucleotide sequence ID" value="NZ_CP068047.1"/>
</dbReference>